<dbReference type="AlphaFoldDB" id="A0AA87AN29"/>
<comment type="caution">
    <text evidence="1">The sequence shown here is derived from an EMBL/GenBank/DDBJ whole genome shotgun (WGS) entry which is preliminary data.</text>
</comment>
<evidence type="ECO:0000313" key="1">
    <source>
        <dbReference type="EMBL" id="EGF88444.1"/>
    </source>
</evidence>
<accession>A0AA87AN29</accession>
<protein>
    <submittedName>
        <fullName evidence="1">Uncharacterized protein</fullName>
    </submittedName>
</protein>
<dbReference type="Proteomes" id="UP000004773">
    <property type="component" value="Unassembled WGS sequence"/>
</dbReference>
<dbReference type="EMBL" id="ACRO01000015">
    <property type="protein sequence ID" value="EGF88444.1"/>
    <property type="molecule type" value="Genomic_DNA"/>
</dbReference>
<name>A0AA87AN29_9BACL</name>
<evidence type="ECO:0000313" key="2">
    <source>
        <dbReference type="Proteomes" id="UP000004773"/>
    </source>
</evidence>
<dbReference type="RefSeq" id="WP_003147047.1">
    <property type="nucleotide sequence ID" value="NZ_GL883583.1"/>
</dbReference>
<proteinExistence type="predicted"/>
<sequence length="63" mass="7529">MYKIIEEIKELLDDKTLTSYKIGKDTGIPVQQIDRYRKTVKLENITLKNALKLHEYYKKIKKS</sequence>
<reference evidence="1 2" key="1">
    <citation type="submission" date="2011-03" db="EMBL/GenBank/DDBJ databases">
        <title>The Genome Sequence of Gemella haemolysans M341.</title>
        <authorList>
            <consortium name="The Broad Institute Genome Sequencing Platform"/>
            <consortium name="The Broad Institute Genome Sequencing Center for Infectious Disease"/>
            <person name="Earl A."/>
            <person name="Ward D."/>
            <person name="Feldgarden M."/>
            <person name="Gevers D."/>
            <person name="Sibley C.D."/>
            <person name="Field T.R."/>
            <person name="Grinwis M."/>
            <person name="Eshaghurshan C.S."/>
            <person name="Surette M.G."/>
            <person name="Young S.K."/>
            <person name="Zeng Q."/>
            <person name="Gargeya S."/>
            <person name="Fitzgerald M."/>
            <person name="Haas B."/>
            <person name="Abouelleil A."/>
            <person name="Alvarado L."/>
            <person name="Arachchi H.M."/>
            <person name="Berlin A."/>
            <person name="Brown A."/>
            <person name="Chapman S.B."/>
            <person name="Chen Z."/>
            <person name="Dunbar C."/>
            <person name="Freedman E."/>
            <person name="Gearin G."/>
            <person name="Gellesch M."/>
            <person name="Goldberg J."/>
            <person name="Griggs A."/>
            <person name="Gujja S."/>
            <person name="Heilman E.R."/>
            <person name="Heiman D."/>
            <person name="Howarth C."/>
            <person name="Larson L."/>
            <person name="Lui A."/>
            <person name="MacDonald P.J.P."/>
            <person name="Mehta T."/>
            <person name="Montmayeur A."/>
            <person name="Murphy C."/>
            <person name="Neiman D."/>
            <person name="Pearson M."/>
            <person name="Priest M."/>
            <person name="Roberts A."/>
            <person name="Saif S."/>
            <person name="Shea T."/>
            <person name="Shenoy N."/>
            <person name="Sisk P."/>
            <person name="Stolte C."/>
            <person name="Sykes S."/>
            <person name="White J."/>
            <person name="Yandava C."/>
            <person name="Wortman J."/>
            <person name="Nusbaum C."/>
            <person name="Birren B."/>
        </authorList>
    </citation>
    <scope>NUCLEOTIDE SEQUENCE [LARGE SCALE GENOMIC DNA]</scope>
    <source>
        <strain evidence="1 2">M341</strain>
    </source>
</reference>
<gene>
    <name evidence="1" type="ORF">HMPREF0428_00962</name>
</gene>
<organism evidence="1 2">
    <name type="scientific">Gemella haemolysans M341</name>
    <dbReference type="NCBI Taxonomy" id="562981"/>
    <lineage>
        <taxon>Bacteria</taxon>
        <taxon>Bacillati</taxon>
        <taxon>Bacillota</taxon>
        <taxon>Bacilli</taxon>
        <taxon>Bacillales</taxon>
        <taxon>Gemellaceae</taxon>
        <taxon>Gemella</taxon>
    </lineage>
</organism>